<evidence type="ECO:0000313" key="1">
    <source>
        <dbReference type="EMBL" id="SEL70934.1"/>
    </source>
</evidence>
<dbReference type="Proteomes" id="UP000199421">
    <property type="component" value="Unassembled WGS sequence"/>
</dbReference>
<accession>A0A1H7SGV7</accession>
<organism evidence="1 2">
    <name type="scientific">Olivibacter domesticus</name>
    <name type="common">Pseudosphingobacterium domesticum</name>
    <dbReference type="NCBI Taxonomy" id="407022"/>
    <lineage>
        <taxon>Bacteria</taxon>
        <taxon>Pseudomonadati</taxon>
        <taxon>Bacteroidota</taxon>
        <taxon>Sphingobacteriia</taxon>
        <taxon>Sphingobacteriales</taxon>
        <taxon>Sphingobacteriaceae</taxon>
        <taxon>Olivibacter</taxon>
    </lineage>
</organism>
<reference evidence="2" key="1">
    <citation type="submission" date="2016-10" db="EMBL/GenBank/DDBJ databases">
        <authorList>
            <person name="Varghese N."/>
            <person name="Submissions S."/>
        </authorList>
    </citation>
    <scope>NUCLEOTIDE SEQUENCE [LARGE SCALE GENOMIC DNA]</scope>
    <source>
        <strain evidence="2">DSM 18733</strain>
    </source>
</reference>
<protein>
    <submittedName>
        <fullName evidence="1">Uncharacterized protein</fullName>
    </submittedName>
</protein>
<keyword evidence="2" id="KW-1185">Reference proteome</keyword>
<sequence length="45" mass="5573">MESNPQKLCFLWNQIHKSYNFCDFQLFRRVKENDIGINFLFIDLF</sequence>
<dbReference type="AlphaFoldDB" id="A0A1H7SGV7"/>
<dbReference type="EMBL" id="FOAF01000003">
    <property type="protein sequence ID" value="SEL70934.1"/>
    <property type="molecule type" value="Genomic_DNA"/>
</dbReference>
<dbReference type="STRING" id="407022.SAMN05661044_03194"/>
<evidence type="ECO:0000313" key="2">
    <source>
        <dbReference type="Proteomes" id="UP000199421"/>
    </source>
</evidence>
<name>A0A1H7SGV7_OLID1</name>
<proteinExistence type="predicted"/>
<gene>
    <name evidence="1" type="ORF">SAMN05661044_03194</name>
</gene>